<accession>A0ABQ1NJI1</accession>
<dbReference type="Proteomes" id="UP000630615">
    <property type="component" value="Unassembled WGS sequence"/>
</dbReference>
<comment type="caution">
    <text evidence="4">The sequence shown here is derived from an EMBL/GenBank/DDBJ whole genome shotgun (WGS) entry which is preliminary data.</text>
</comment>
<gene>
    <name evidence="4" type="ORF">GCM10011573_05590</name>
</gene>
<evidence type="ECO:0000256" key="1">
    <source>
        <dbReference type="ARBA" id="ARBA00022741"/>
    </source>
</evidence>
<keyword evidence="3" id="KW-0067">ATP-binding</keyword>
<dbReference type="EMBL" id="BMKI01000001">
    <property type="protein sequence ID" value="GGC78770.1"/>
    <property type="molecule type" value="Genomic_DNA"/>
</dbReference>
<name>A0ABQ1NJI1_9ENTE</name>
<dbReference type="Pfam" id="PF03266">
    <property type="entry name" value="NTPase_1"/>
    <property type="match status" value="1"/>
</dbReference>
<organism evidence="4 5">
    <name type="scientific">Enterococcus wangshanyuanii</name>
    <dbReference type="NCBI Taxonomy" id="2005703"/>
    <lineage>
        <taxon>Bacteria</taxon>
        <taxon>Bacillati</taxon>
        <taxon>Bacillota</taxon>
        <taxon>Bacilli</taxon>
        <taxon>Lactobacillales</taxon>
        <taxon>Enterococcaceae</taxon>
        <taxon>Enterococcus</taxon>
    </lineage>
</organism>
<dbReference type="SUPFAM" id="SSF52540">
    <property type="entry name" value="P-loop containing nucleoside triphosphate hydrolases"/>
    <property type="match status" value="1"/>
</dbReference>
<dbReference type="Gene3D" id="3.40.50.300">
    <property type="entry name" value="P-loop containing nucleotide triphosphate hydrolases"/>
    <property type="match status" value="1"/>
</dbReference>
<keyword evidence="2" id="KW-0378">Hydrolase</keyword>
<dbReference type="InterPro" id="IPR004948">
    <property type="entry name" value="Nuc-triphosphatase_THEP1"/>
</dbReference>
<evidence type="ECO:0000256" key="2">
    <source>
        <dbReference type="ARBA" id="ARBA00022801"/>
    </source>
</evidence>
<evidence type="ECO:0008006" key="6">
    <source>
        <dbReference type="Google" id="ProtNLM"/>
    </source>
</evidence>
<reference evidence="5" key="1">
    <citation type="journal article" date="2019" name="Int. J. Syst. Evol. Microbiol.">
        <title>The Global Catalogue of Microorganisms (GCM) 10K type strain sequencing project: providing services to taxonomists for standard genome sequencing and annotation.</title>
        <authorList>
            <consortium name="The Broad Institute Genomics Platform"/>
            <consortium name="The Broad Institute Genome Sequencing Center for Infectious Disease"/>
            <person name="Wu L."/>
            <person name="Ma J."/>
        </authorList>
    </citation>
    <scope>NUCLEOTIDE SEQUENCE [LARGE SCALE GENOMIC DNA]</scope>
    <source>
        <strain evidence="5">CGMCC 1.15942</strain>
    </source>
</reference>
<sequence length="194" mass="22391">MRHFFLEGDKFVGKSTMLQKVVQEMAIPVGGFYVERRRDALGNITGFELKAASELSVSTNSLENVDHHCFIQTKDGKRSRNLAVFEEFGCELLRKARQSGQIILLDEIGGVELLSDRFTKELHTTIQQVPKILGVFKSEKNYQRQKQHTVEKLEISHQRESLKQEIFKADGEIIPFTHENQDSLETRLRLFLKK</sequence>
<keyword evidence="5" id="KW-1185">Reference proteome</keyword>
<evidence type="ECO:0000313" key="4">
    <source>
        <dbReference type="EMBL" id="GGC78770.1"/>
    </source>
</evidence>
<dbReference type="PANTHER" id="PTHR43146">
    <property type="entry name" value="CANCER-RELATED NUCLEOSIDE-TRIPHOSPHATASE"/>
    <property type="match status" value="1"/>
</dbReference>
<dbReference type="PANTHER" id="PTHR43146:SF1">
    <property type="entry name" value="CANCER-RELATED NUCLEOSIDE-TRIPHOSPHATASE"/>
    <property type="match status" value="1"/>
</dbReference>
<protein>
    <recommendedName>
        <fullName evidence="6">Nucleotide kinase</fullName>
    </recommendedName>
</protein>
<dbReference type="RefSeq" id="WP_088268464.1">
    <property type="nucleotide sequence ID" value="NZ_BMKI01000001.1"/>
</dbReference>
<proteinExistence type="predicted"/>
<dbReference type="InterPro" id="IPR027417">
    <property type="entry name" value="P-loop_NTPase"/>
</dbReference>
<evidence type="ECO:0000313" key="5">
    <source>
        <dbReference type="Proteomes" id="UP000630615"/>
    </source>
</evidence>
<evidence type="ECO:0000256" key="3">
    <source>
        <dbReference type="ARBA" id="ARBA00022840"/>
    </source>
</evidence>
<keyword evidence="1" id="KW-0547">Nucleotide-binding</keyword>